<dbReference type="AlphaFoldDB" id="A0A0E0LGU2"/>
<organism evidence="1">
    <name type="scientific">Oryza punctata</name>
    <name type="common">Red rice</name>
    <dbReference type="NCBI Taxonomy" id="4537"/>
    <lineage>
        <taxon>Eukaryota</taxon>
        <taxon>Viridiplantae</taxon>
        <taxon>Streptophyta</taxon>
        <taxon>Embryophyta</taxon>
        <taxon>Tracheophyta</taxon>
        <taxon>Spermatophyta</taxon>
        <taxon>Magnoliopsida</taxon>
        <taxon>Liliopsida</taxon>
        <taxon>Poales</taxon>
        <taxon>Poaceae</taxon>
        <taxon>BOP clade</taxon>
        <taxon>Oryzoideae</taxon>
        <taxon>Oryzeae</taxon>
        <taxon>Oryzinae</taxon>
        <taxon>Oryza</taxon>
    </lineage>
</organism>
<reference evidence="1" key="2">
    <citation type="submission" date="2018-05" db="EMBL/GenBank/DDBJ databases">
        <title>OpunRS2 (Oryza punctata Reference Sequence Version 2).</title>
        <authorList>
            <person name="Zhang J."/>
            <person name="Kudrna D."/>
            <person name="Lee S."/>
            <person name="Talag J."/>
            <person name="Welchert J."/>
            <person name="Wing R.A."/>
        </authorList>
    </citation>
    <scope>NUCLEOTIDE SEQUENCE [LARGE SCALE GENOMIC DNA]</scope>
</reference>
<reference evidence="1" key="1">
    <citation type="submission" date="2015-04" db="UniProtKB">
        <authorList>
            <consortium name="EnsemblPlants"/>
        </authorList>
    </citation>
    <scope>IDENTIFICATION</scope>
</reference>
<evidence type="ECO:0000313" key="2">
    <source>
        <dbReference type="Proteomes" id="UP000026962"/>
    </source>
</evidence>
<accession>A0A0E0LGU2</accession>
<dbReference type="Gramene" id="OPUNC07G02210.1">
    <property type="protein sequence ID" value="OPUNC07G02210.1"/>
    <property type="gene ID" value="OPUNC07G02210"/>
</dbReference>
<protein>
    <submittedName>
        <fullName evidence="1">Uncharacterized protein</fullName>
    </submittedName>
</protein>
<proteinExistence type="predicted"/>
<dbReference type="EnsemblPlants" id="OPUNC07G02210.1">
    <property type="protein sequence ID" value="OPUNC07G02210.1"/>
    <property type="gene ID" value="OPUNC07G02210"/>
</dbReference>
<name>A0A0E0LGU2_ORYPU</name>
<dbReference type="Proteomes" id="UP000026962">
    <property type="component" value="Chromosome 7"/>
</dbReference>
<keyword evidence="2" id="KW-1185">Reference proteome</keyword>
<dbReference type="HOGENOM" id="CLU_1698361_0_0_1"/>
<sequence>MSIGVNSGNGKSWLRYCMTCHMLGLAAGMLHQHHSHFGALDPLPQEVIPLSNNQSPSLPTGACHYSSYAQWVTSRTNMPKAKTSVKGEALPFRTSSGARYSMVPTSSAYLKRLRTNRKTTKEQLSAIPCAEKLLELYEVGLVAEQCRKEEWVRSC</sequence>
<evidence type="ECO:0000313" key="1">
    <source>
        <dbReference type="EnsemblPlants" id="OPUNC07G02210.1"/>
    </source>
</evidence>